<reference evidence="3" key="1">
    <citation type="journal article" date="2019" name="Int. J. Syst. Evol. Microbiol.">
        <title>The Global Catalogue of Microorganisms (GCM) 10K type strain sequencing project: providing services to taxonomists for standard genome sequencing and annotation.</title>
        <authorList>
            <consortium name="The Broad Institute Genomics Platform"/>
            <consortium name="The Broad Institute Genome Sequencing Center for Infectious Disease"/>
            <person name="Wu L."/>
            <person name="Ma J."/>
        </authorList>
    </citation>
    <scope>NUCLEOTIDE SEQUENCE [LARGE SCALE GENOMIC DNA]</scope>
    <source>
        <strain evidence="3">JCM 18541</strain>
    </source>
</reference>
<gene>
    <name evidence="2" type="ORF">GCM10023352_08060</name>
</gene>
<accession>A0ABP9B9V9</accession>
<dbReference type="Proteomes" id="UP001500187">
    <property type="component" value="Unassembled WGS sequence"/>
</dbReference>
<evidence type="ECO:0008006" key="4">
    <source>
        <dbReference type="Google" id="ProtNLM"/>
    </source>
</evidence>
<keyword evidence="3" id="KW-1185">Reference proteome</keyword>
<proteinExistence type="predicted"/>
<dbReference type="RefSeq" id="WP_345444953.1">
    <property type="nucleotide sequence ID" value="NZ_BAABKP010000001.1"/>
</dbReference>
<dbReference type="PROSITE" id="PS51257">
    <property type="entry name" value="PROKAR_LIPOPROTEIN"/>
    <property type="match status" value="1"/>
</dbReference>
<keyword evidence="1" id="KW-0732">Signal</keyword>
<feature type="signal peptide" evidence="1">
    <location>
        <begin position="1"/>
        <end position="21"/>
    </location>
</feature>
<sequence length="179" mass="18597">MNTLKKTTLLTVVCSLSLAFSGCGPRAVNLQPAEDAANPVCAYAMVAMPETLGGFDQRETTAQGTTAWGEPTVAVLKCGVSLPTAPIADPCASVNGIDWIIKPADEQMAESGKQSATGTWVAETFGRTPALQITFDADQISSSTLLAEIASAVGQIPQQQECTNIDDTLSDIETAESSA</sequence>
<feature type="chain" id="PRO_5047398568" description="DUF3515 domain-containing protein" evidence="1">
    <location>
        <begin position="22"/>
        <end position="179"/>
    </location>
</feature>
<evidence type="ECO:0000256" key="1">
    <source>
        <dbReference type="SAM" id="SignalP"/>
    </source>
</evidence>
<name>A0ABP9B9V9_9MICC</name>
<organism evidence="2 3">
    <name type="scientific">Rothia endophytica</name>
    <dbReference type="NCBI Taxonomy" id="1324766"/>
    <lineage>
        <taxon>Bacteria</taxon>
        <taxon>Bacillati</taxon>
        <taxon>Actinomycetota</taxon>
        <taxon>Actinomycetes</taxon>
        <taxon>Micrococcales</taxon>
        <taxon>Micrococcaceae</taxon>
        <taxon>Rothia</taxon>
    </lineage>
</organism>
<evidence type="ECO:0000313" key="3">
    <source>
        <dbReference type="Proteomes" id="UP001500187"/>
    </source>
</evidence>
<dbReference type="EMBL" id="BAABKP010000001">
    <property type="protein sequence ID" value="GAA4792055.1"/>
    <property type="molecule type" value="Genomic_DNA"/>
</dbReference>
<comment type="caution">
    <text evidence="2">The sequence shown here is derived from an EMBL/GenBank/DDBJ whole genome shotgun (WGS) entry which is preliminary data.</text>
</comment>
<evidence type="ECO:0000313" key="2">
    <source>
        <dbReference type="EMBL" id="GAA4792055.1"/>
    </source>
</evidence>
<dbReference type="Pfam" id="PF12028">
    <property type="entry name" value="DUF3515"/>
    <property type="match status" value="1"/>
</dbReference>
<dbReference type="InterPro" id="IPR021903">
    <property type="entry name" value="DUF3515"/>
</dbReference>
<protein>
    <recommendedName>
        <fullName evidence="4">DUF3515 domain-containing protein</fullName>
    </recommendedName>
</protein>